<protein>
    <submittedName>
        <fullName evidence="2">Uncharacterized protein</fullName>
    </submittedName>
</protein>
<organism evidence="2 3">
    <name type="scientific">Bosea vaviloviae</name>
    <dbReference type="NCBI Taxonomy" id="1526658"/>
    <lineage>
        <taxon>Bacteria</taxon>
        <taxon>Pseudomonadati</taxon>
        <taxon>Pseudomonadota</taxon>
        <taxon>Alphaproteobacteria</taxon>
        <taxon>Hyphomicrobiales</taxon>
        <taxon>Boseaceae</taxon>
        <taxon>Bosea</taxon>
    </lineage>
</organism>
<proteinExistence type="predicted"/>
<name>A0A1D7TZ29_9HYPH</name>
<dbReference type="AlphaFoldDB" id="A0A1D7TZ29"/>
<dbReference type="STRING" id="1526658.BHK69_07775"/>
<evidence type="ECO:0000256" key="1">
    <source>
        <dbReference type="SAM" id="MobiDB-lite"/>
    </source>
</evidence>
<dbReference type="KEGG" id="bvv:BHK69_07775"/>
<reference evidence="2 3" key="1">
    <citation type="journal article" date="2015" name="Antonie Van Leeuwenhoek">
        <title>Bosea vaviloviae sp. nov., a new species of slow-growing rhizobia isolated from nodules of the relict species Vavilovia formosa (Stev.) Fed.</title>
        <authorList>
            <person name="Safronova V.I."/>
            <person name="Kuznetsova I.G."/>
            <person name="Sazanova A.L."/>
            <person name="Kimeklis A.K."/>
            <person name="Belimov A.A."/>
            <person name="Andronov E.E."/>
            <person name="Pinaev A.G."/>
            <person name="Chizhevskaya E.P."/>
            <person name="Pukhaev A.R."/>
            <person name="Popov K.P."/>
            <person name="Willems A."/>
            <person name="Tikhonovich I.A."/>
        </authorList>
    </citation>
    <scope>NUCLEOTIDE SEQUENCE [LARGE SCALE GENOMIC DNA]</scope>
    <source>
        <strain evidence="2 3">Vaf18</strain>
    </source>
</reference>
<gene>
    <name evidence="2" type="ORF">BHK69_07775</name>
</gene>
<feature type="region of interest" description="Disordered" evidence="1">
    <location>
        <begin position="1"/>
        <end position="23"/>
    </location>
</feature>
<keyword evidence="3" id="KW-1185">Reference proteome</keyword>
<sequence>MEFKQHLLEPSRQQVRTRHKAPPHLRSFRVPALLGANTLKFRRMSLLASASSSRQGGRTDARGHIAMGAAAFGILRRLAVHGADVQGEAPPGGMSISRAVEPHR</sequence>
<dbReference type="EMBL" id="CP017147">
    <property type="protein sequence ID" value="AOO80376.1"/>
    <property type="molecule type" value="Genomic_DNA"/>
</dbReference>
<evidence type="ECO:0000313" key="2">
    <source>
        <dbReference type="EMBL" id="AOO80376.1"/>
    </source>
</evidence>
<accession>A0A1D7TZ29</accession>
<dbReference type="Proteomes" id="UP000094969">
    <property type="component" value="Chromosome"/>
</dbReference>
<evidence type="ECO:0000313" key="3">
    <source>
        <dbReference type="Proteomes" id="UP000094969"/>
    </source>
</evidence>